<dbReference type="Pfam" id="PF01863">
    <property type="entry name" value="YgjP-like"/>
    <property type="match status" value="1"/>
</dbReference>
<keyword evidence="3" id="KW-1185">Reference proteome</keyword>
<sequence length="169" mass="19744">MQELKYLQGYPANLTAQVQNLIKEDKLKKFLLKKYPHCHDIQSEKALYDFVMEIKNQYLRKSAPISKVAYDSKIHVVNHALGLHTFVSRVHGNKLKAKNEIRVSSIFKNAPLPLLRMIVVHELAHVREKEHNKAFYQLCCHMEPDYHQLEFDTRLLLTQMDNAGSIYAE</sequence>
<evidence type="ECO:0000313" key="2">
    <source>
        <dbReference type="EMBL" id="KLU99897.1"/>
    </source>
</evidence>
<proteinExistence type="predicted"/>
<dbReference type="Gene3D" id="3.30.2010.10">
    <property type="entry name" value="Metalloproteases ('zincins'), catalytic domain"/>
    <property type="match status" value="1"/>
</dbReference>
<gene>
    <name evidence="2" type="ORF">ABT58_15685</name>
</gene>
<dbReference type="EMBL" id="LDOV01000027">
    <property type="protein sequence ID" value="KLU99897.1"/>
    <property type="molecule type" value="Genomic_DNA"/>
</dbReference>
<dbReference type="GO" id="GO:0016787">
    <property type="term" value="F:hydrolase activity"/>
    <property type="evidence" value="ECO:0007669"/>
    <property type="project" value="UniProtKB-KW"/>
</dbReference>
<protein>
    <submittedName>
        <fullName evidence="2">Metal-dependent hydrolase</fullName>
    </submittedName>
</protein>
<comment type="caution">
    <text evidence="2">The sequence shown here is derived from an EMBL/GenBank/DDBJ whole genome shotgun (WGS) entry which is preliminary data.</text>
</comment>
<reference evidence="2 3" key="1">
    <citation type="submission" date="2015-05" db="EMBL/GenBank/DDBJ databases">
        <title>Photobacterium galathea sp. nov.</title>
        <authorList>
            <person name="Machado H."/>
            <person name="Gram L."/>
        </authorList>
    </citation>
    <scope>NUCLEOTIDE SEQUENCE [LARGE SCALE GENOMIC DNA]</scope>
    <source>
        <strain evidence="2 3">DSM 25995</strain>
    </source>
</reference>
<dbReference type="AlphaFoldDB" id="A0A0J1GJI7"/>
<dbReference type="PANTHER" id="PTHR30399">
    <property type="entry name" value="UNCHARACTERIZED PROTEIN YGJP"/>
    <property type="match status" value="1"/>
</dbReference>
<keyword evidence="2" id="KW-0378">Hydrolase</keyword>
<dbReference type="Proteomes" id="UP000036426">
    <property type="component" value="Unassembled WGS sequence"/>
</dbReference>
<dbReference type="CDD" id="cd07344">
    <property type="entry name" value="M48_yhfN_like"/>
    <property type="match status" value="1"/>
</dbReference>
<dbReference type="PATRIC" id="fig|754436.4.peg.3322"/>
<dbReference type="OrthoDB" id="9000630at2"/>
<organism evidence="2 3">
    <name type="scientific">Photobacterium aphoticum</name>
    <dbReference type="NCBI Taxonomy" id="754436"/>
    <lineage>
        <taxon>Bacteria</taxon>
        <taxon>Pseudomonadati</taxon>
        <taxon>Pseudomonadota</taxon>
        <taxon>Gammaproteobacteria</taxon>
        <taxon>Vibrionales</taxon>
        <taxon>Vibrionaceae</taxon>
        <taxon>Photobacterium</taxon>
    </lineage>
</organism>
<accession>A0A0J1GJI7</accession>
<name>A0A0J1GJI7_9GAMM</name>
<dbReference type="RefSeq" id="WP_047875355.1">
    <property type="nucleotide sequence ID" value="NZ_BMYC01000003.1"/>
</dbReference>
<dbReference type="InterPro" id="IPR002725">
    <property type="entry name" value="YgjP-like_metallopeptidase"/>
</dbReference>
<feature type="domain" description="YgjP-like metallopeptidase" evidence="1">
    <location>
        <begin position="43"/>
        <end position="149"/>
    </location>
</feature>
<evidence type="ECO:0000259" key="1">
    <source>
        <dbReference type="Pfam" id="PF01863"/>
    </source>
</evidence>
<dbReference type="InterPro" id="IPR053136">
    <property type="entry name" value="UTP_pyrophosphatase-like"/>
</dbReference>
<dbReference type="PANTHER" id="PTHR30399:SF1">
    <property type="entry name" value="UTP PYROPHOSPHATASE"/>
    <property type="match status" value="1"/>
</dbReference>
<evidence type="ECO:0000313" key="3">
    <source>
        <dbReference type="Proteomes" id="UP000036426"/>
    </source>
</evidence>